<evidence type="ECO:0000256" key="1">
    <source>
        <dbReference type="SAM" id="MobiDB-lite"/>
    </source>
</evidence>
<reference evidence="3" key="1">
    <citation type="journal article" date="2008" name="Nat. Genet.">
        <title>The Pristionchus pacificus genome provides a unique perspective on nematode lifestyle and parasitism.</title>
        <authorList>
            <person name="Dieterich C."/>
            <person name="Clifton S.W."/>
            <person name="Schuster L.N."/>
            <person name="Chinwalla A."/>
            <person name="Delehaunty K."/>
            <person name="Dinkelacker I."/>
            <person name="Fulton L."/>
            <person name="Fulton R."/>
            <person name="Godfrey J."/>
            <person name="Minx P."/>
            <person name="Mitreva M."/>
            <person name="Roeseler W."/>
            <person name="Tian H."/>
            <person name="Witte H."/>
            <person name="Yang S.P."/>
            <person name="Wilson R.K."/>
            <person name="Sommer R.J."/>
        </authorList>
    </citation>
    <scope>NUCLEOTIDE SEQUENCE [LARGE SCALE GENOMIC DNA]</scope>
    <source>
        <strain evidence="3">PS312</strain>
    </source>
</reference>
<sequence>MDLDSSEMGNEKKSDKVRKDSGKERPPETLQEATAVDGESTTTTEGTTTGTTGTGETIGGTEGEIITPKKIEKKKKNKVDDGGGGCLHAVEQGTYAKLRQRIEDRKIARETARQQEKNFLEYRKIMILYEYKPTTKALAKPADDYFPKRKFSFKDMAFGARKSYFLSLRPNSKFANWHGKKKEQEQMEQEKVLNLKTKAKTMMVATAAAQEQKAIEEANAAQKIAAEDAAGMMDDQIRMLDKVSKESISYGTEPPLKGDEVKGTRSMMPMAKGADGRRTFFWISCEGEDEVTDEDCPIDSDKVQEVIDGKLLLKVAEFGRHDFNPYDKLEVLRRLNKLCERETYMMGNTLMSVLRLFDLSKHGDGRKEKDMTEKTMEKTVENEVVAKPRKITWLETIDEYNGQGCIMRMNGRGVPDSELEKKILPLTLHYRE</sequence>
<reference evidence="2" key="2">
    <citation type="submission" date="2022-06" db="UniProtKB">
        <authorList>
            <consortium name="EnsemblMetazoa"/>
        </authorList>
    </citation>
    <scope>IDENTIFICATION</scope>
    <source>
        <strain evidence="2">PS312</strain>
    </source>
</reference>
<accession>A0A2A6BE16</accession>
<dbReference type="EnsemblMetazoa" id="PPA39279.1">
    <property type="protein sequence ID" value="PPA39279.1"/>
    <property type="gene ID" value="WBGene00277648"/>
</dbReference>
<feature type="compositionally biased region" description="Basic and acidic residues" evidence="1">
    <location>
        <begin position="9"/>
        <end position="27"/>
    </location>
</feature>
<dbReference type="OrthoDB" id="5824153at2759"/>
<feature type="region of interest" description="Disordered" evidence="1">
    <location>
        <begin position="1"/>
        <end position="86"/>
    </location>
</feature>
<dbReference type="Proteomes" id="UP000005239">
    <property type="component" value="Unassembled WGS sequence"/>
</dbReference>
<keyword evidence="3" id="KW-1185">Reference proteome</keyword>
<organism evidence="2 3">
    <name type="scientific">Pristionchus pacificus</name>
    <name type="common">Parasitic nematode worm</name>
    <dbReference type="NCBI Taxonomy" id="54126"/>
    <lineage>
        <taxon>Eukaryota</taxon>
        <taxon>Metazoa</taxon>
        <taxon>Ecdysozoa</taxon>
        <taxon>Nematoda</taxon>
        <taxon>Chromadorea</taxon>
        <taxon>Rhabditida</taxon>
        <taxon>Rhabditina</taxon>
        <taxon>Diplogasteromorpha</taxon>
        <taxon>Diplogasteroidea</taxon>
        <taxon>Neodiplogasteridae</taxon>
        <taxon>Pristionchus</taxon>
    </lineage>
</organism>
<evidence type="ECO:0000313" key="3">
    <source>
        <dbReference type="Proteomes" id="UP000005239"/>
    </source>
</evidence>
<gene>
    <name evidence="2" type="primary">WBGene00277648</name>
</gene>
<dbReference type="AlphaFoldDB" id="A0A2A6BE16"/>
<protein>
    <submittedName>
        <fullName evidence="2">Uncharacterized protein</fullName>
    </submittedName>
</protein>
<evidence type="ECO:0000313" key="2">
    <source>
        <dbReference type="EnsemblMetazoa" id="PPA39279.1"/>
    </source>
</evidence>
<accession>A0A8R1YV98</accession>
<feature type="compositionally biased region" description="Low complexity" evidence="1">
    <location>
        <begin position="41"/>
        <end position="51"/>
    </location>
</feature>
<proteinExistence type="predicted"/>
<feature type="compositionally biased region" description="Gly residues" evidence="1">
    <location>
        <begin position="52"/>
        <end position="62"/>
    </location>
</feature>
<name>A0A2A6BE16_PRIPA</name>